<evidence type="ECO:0000256" key="2">
    <source>
        <dbReference type="ARBA" id="ARBA00001946"/>
    </source>
</evidence>
<dbReference type="InterPro" id="IPR015797">
    <property type="entry name" value="NUDIX_hydrolase-like_dom_sf"/>
</dbReference>
<dbReference type="InterPro" id="IPR045121">
    <property type="entry name" value="CoAse"/>
</dbReference>
<dbReference type="Gene3D" id="3.90.79.10">
    <property type="entry name" value="Nucleoside Triphosphate Pyrophosphohydrolase"/>
    <property type="match status" value="1"/>
</dbReference>
<evidence type="ECO:0000259" key="7">
    <source>
        <dbReference type="PROSITE" id="PS51462"/>
    </source>
</evidence>
<dbReference type="CDD" id="cd03426">
    <property type="entry name" value="NUDIX_CoAse_Nudt7"/>
    <property type="match status" value="1"/>
</dbReference>
<evidence type="ECO:0000256" key="1">
    <source>
        <dbReference type="ARBA" id="ARBA00001936"/>
    </source>
</evidence>
<dbReference type="PANTHER" id="PTHR12992:SF11">
    <property type="entry name" value="MITOCHONDRIAL COENZYME A DIPHOSPHATASE NUDT8"/>
    <property type="match status" value="1"/>
</dbReference>
<accession>A0A4U1D973</accession>
<evidence type="ECO:0000256" key="4">
    <source>
        <dbReference type="ARBA" id="ARBA00022801"/>
    </source>
</evidence>
<dbReference type="AlphaFoldDB" id="A0A4U1D973"/>
<dbReference type="InterPro" id="IPR000086">
    <property type="entry name" value="NUDIX_hydrolase_dom"/>
</dbReference>
<keyword evidence="3" id="KW-0479">Metal-binding</keyword>
<keyword evidence="9" id="KW-1185">Reference proteome</keyword>
<dbReference type="SUPFAM" id="SSF55811">
    <property type="entry name" value="Nudix"/>
    <property type="match status" value="1"/>
</dbReference>
<name>A0A4U1D973_9BACI</name>
<dbReference type="PROSITE" id="PS51462">
    <property type="entry name" value="NUDIX"/>
    <property type="match status" value="1"/>
</dbReference>
<comment type="cofactor">
    <cofactor evidence="2">
        <name>Mg(2+)</name>
        <dbReference type="ChEBI" id="CHEBI:18420"/>
    </cofactor>
</comment>
<evidence type="ECO:0000256" key="6">
    <source>
        <dbReference type="ARBA" id="ARBA00023211"/>
    </source>
</evidence>
<protein>
    <submittedName>
        <fullName evidence="8">CoA pyrophosphatase</fullName>
    </submittedName>
</protein>
<comment type="caution">
    <text evidence="8">The sequence shown here is derived from an EMBL/GenBank/DDBJ whole genome shotgun (WGS) entry which is preliminary data.</text>
</comment>
<proteinExistence type="predicted"/>
<evidence type="ECO:0000256" key="3">
    <source>
        <dbReference type="ARBA" id="ARBA00022723"/>
    </source>
</evidence>
<keyword evidence="5" id="KW-0460">Magnesium</keyword>
<reference evidence="8 9" key="1">
    <citation type="journal article" date="2011" name="J. Microbiol.">
        <title>Bacillus kyonggiensis sp. nov., isolated from soil of a lettuce field.</title>
        <authorList>
            <person name="Dong K."/>
            <person name="Lee S."/>
        </authorList>
    </citation>
    <scope>NUCLEOTIDE SEQUENCE [LARGE SCALE GENOMIC DNA]</scope>
    <source>
        <strain evidence="8 9">NB22</strain>
    </source>
</reference>
<evidence type="ECO:0000313" key="9">
    <source>
        <dbReference type="Proteomes" id="UP000307756"/>
    </source>
</evidence>
<dbReference type="Pfam" id="PF00293">
    <property type="entry name" value="NUDIX"/>
    <property type="match status" value="1"/>
</dbReference>
<dbReference type="EMBL" id="SWBM01000001">
    <property type="protein sequence ID" value="TKC18067.1"/>
    <property type="molecule type" value="Genomic_DNA"/>
</dbReference>
<dbReference type="Proteomes" id="UP000307756">
    <property type="component" value="Unassembled WGS sequence"/>
</dbReference>
<gene>
    <name evidence="8" type="ORF">FA727_00410</name>
</gene>
<dbReference type="RefSeq" id="WP_136828784.1">
    <property type="nucleotide sequence ID" value="NZ_SWBM01000001.1"/>
</dbReference>
<evidence type="ECO:0000313" key="8">
    <source>
        <dbReference type="EMBL" id="TKC18067.1"/>
    </source>
</evidence>
<keyword evidence="6" id="KW-0464">Manganese</keyword>
<dbReference type="GO" id="GO:0046872">
    <property type="term" value="F:metal ion binding"/>
    <property type="evidence" value="ECO:0007669"/>
    <property type="project" value="UniProtKB-KW"/>
</dbReference>
<feature type="domain" description="Nudix hydrolase" evidence="7">
    <location>
        <begin position="23"/>
        <end position="157"/>
    </location>
</feature>
<dbReference type="PANTHER" id="PTHR12992">
    <property type="entry name" value="NUDIX HYDROLASE"/>
    <property type="match status" value="1"/>
</dbReference>
<organism evidence="8 9">
    <name type="scientific">Robertmurraya kyonggiensis</name>
    <dbReference type="NCBI Taxonomy" id="1037680"/>
    <lineage>
        <taxon>Bacteria</taxon>
        <taxon>Bacillati</taxon>
        <taxon>Bacillota</taxon>
        <taxon>Bacilli</taxon>
        <taxon>Bacillales</taxon>
        <taxon>Bacillaceae</taxon>
        <taxon>Robertmurraya</taxon>
    </lineage>
</organism>
<dbReference type="GO" id="GO:0010945">
    <property type="term" value="F:coenzyme A diphosphatase activity"/>
    <property type="evidence" value="ECO:0007669"/>
    <property type="project" value="InterPro"/>
</dbReference>
<comment type="cofactor">
    <cofactor evidence="1">
        <name>Mn(2+)</name>
        <dbReference type="ChEBI" id="CHEBI:29035"/>
    </cofactor>
</comment>
<dbReference type="OrthoDB" id="9802805at2"/>
<keyword evidence="4" id="KW-0378">Hydrolase</keyword>
<evidence type="ECO:0000256" key="5">
    <source>
        <dbReference type="ARBA" id="ARBA00022842"/>
    </source>
</evidence>
<sequence>MDINHLRSLLQNRKPRILGSEDYSNYAVLLPIIEKDDGLHVLFEVRSHQLRRQPGEICFPGGRVDESDKNEEHTAIRETSEELGIAEEEIINVSPLDYMVSSFGSIIYPYVGFINESAHISPNPAEVAEVFSVPLTYLQQTKPEIYHINFKLEPEEKFPFHHIRGGEKYKWQIRQMEEYFYYYEDKVIWGLTARILSHFLEII</sequence>